<dbReference type="AlphaFoldDB" id="A0ABD3CQD9"/>
<sequence>MAEEEYSGGSGGGCRPKKSKQKKAPQRGLGVAQLEKIISEEKQKKGYFGNNIDSDTRAGPFLALHIENSGLSKSWNGEYNIHNNNNNNNLVYEQSNGPILAHQFQRPSSSPLVKYSSKISAMMSTQMEPPSIPIVHFKNYSLTEEDKMIGMTKKRAYPFSLDPIISSSKSDELASFTNHQQQYTLHMPQPSNKLIRENVSNPGGPTRNLNEEPVDNERLNGKFLTLAPPAVASPPLKPVHKHVLDYLGRPSHELISDHQCILGQEYGNKSEIERAGPSFSFFPVEEMRTNRDSAYVIGSGDGETIDLNLKL</sequence>
<feature type="compositionally biased region" description="Basic residues" evidence="4">
    <location>
        <begin position="15"/>
        <end position="25"/>
    </location>
</feature>
<organism evidence="5 6">
    <name type="scientific">Castilleja foliolosa</name>
    <dbReference type="NCBI Taxonomy" id="1961234"/>
    <lineage>
        <taxon>Eukaryota</taxon>
        <taxon>Viridiplantae</taxon>
        <taxon>Streptophyta</taxon>
        <taxon>Embryophyta</taxon>
        <taxon>Tracheophyta</taxon>
        <taxon>Spermatophyta</taxon>
        <taxon>Magnoliopsida</taxon>
        <taxon>eudicotyledons</taxon>
        <taxon>Gunneridae</taxon>
        <taxon>Pentapetalae</taxon>
        <taxon>asterids</taxon>
        <taxon>lamiids</taxon>
        <taxon>Lamiales</taxon>
        <taxon>Orobanchaceae</taxon>
        <taxon>Pedicularideae</taxon>
        <taxon>Castillejinae</taxon>
        <taxon>Castilleja</taxon>
    </lineage>
</organism>
<evidence type="ECO:0000313" key="6">
    <source>
        <dbReference type="Proteomes" id="UP001632038"/>
    </source>
</evidence>
<evidence type="ECO:0000256" key="4">
    <source>
        <dbReference type="SAM" id="MobiDB-lite"/>
    </source>
</evidence>
<name>A0ABD3CQD9_9LAMI</name>
<dbReference type="PANTHER" id="PTHR33388:SF1">
    <property type="entry name" value="PROTEIN SPEAR2"/>
    <property type="match status" value="1"/>
</dbReference>
<proteinExistence type="predicted"/>
<dbReference type="InterPro" id="IPR040356">
    <property type="entry name" value="SPEAR"/>
</dbReference>
<feature type="region of interest" description="Disordered" evidence="4">
    <location>
        <begin position="1"/>
        <end position="30"/>
    </location>
</feature>
<keyword evidence="1" id="KW-0678">Repressor</keyword>
<protein>
    <submittedName>
        <fullName evidence="5">Uncharacterized protein</fullName>
    </submittedName>
</protein>
<dbReference type="EMBL" id="JAVIJP010000032">
    <property type="protein sequence ID" value="KAL3631449.1"/>
    <property type="molecule type" value="Genomic_DNA"/>
</dbReference>
<keyword evidence="6" id="KW-1185">Reference proteome</keyword>
<dbReference type="Proteomes" id="UP001632038">
    <property type="component" value="Unassembled WGS sequence"/>
</dbReference>
<evidence type="ECO:0000313" key="5">
    <source>
        <dbReference type="EMBL" id="KAL3631449.1"/>
    </source>
</evidence>
<feature type="compositionally biased region" description="Polar residues" evidence="4">
    <location>
        <begin position="188"/>
        <end position="203"/>
    </location>
</feature>
<reference evidence="6" key="1">
    <citation type="journal article" date="2024" name="IScience">
        <title>Strigolactones Initiate the Formation of Haustorium-like Structures in Castilleja.</title>
        <authorList>
            <person name="Buerger M."/>
            <person name="Peterson D."/>
            <person name="Chory J."/>
        </authorList>
    </citation>
    <scope>NUCLEOTIDE SEQUENCE [LARGE SCALE GENOMIC DNA]</scope>
</reference>
<comment type="caution">
    <text evidence="5">The sequence shown here is derived from an EMBL/GenBank/DDBJ whole genome shotgun (WGS) entry which is preliminary data.</text>
</comment>
<evidence type="ECO:0000256" key="3">
    <source>
        <dbReference type="ARBA" id="ARBA00023163"/>
    </source>
</evidence>
<feature type="region of interest" description="Disordered" evidence="4">
    <location>
        <begin position="188"/>
        <end position="213"/>
    </location>
</feature>
<dbReference type="PANTHER" id="PTHR33388">
    <property type="entry name" value="OS01G0212500 PROTEIN"/>
    <property type="match status" value="1"/>
</dbReference>
<accession>A0ABD3CQD9</accession>
<evidence type="ECO:0000256" key="2">
    <source>
        <dbReference type="ARBA" id="ARBA00023015"/>
    </source>
</evidence>
<evidence type="ECO:0000256" key="1">
    <source>
        <dbReference type="ARBA" id="ARBA00022491"/>
    </source>
</evidence>
<keyword evidence="3" id="KW-0804">Transcription</keyword>
<gene>
    <name evidence="5" type="ORF">CASFOL_024433</name>
</gene>
<keyword evidence="2" id="KW-0805">Transcription regulation</keyword>